<evidence type="ECO:0000256" key="4">
    <source>
        <dbReference type="ARBA" id="ARBA00022527"/>
    </source>
</evidence>
<evidence type="ECO:0000256" key="2">
    <source>
        <dbReference type="ARBA" id="ARBA00012513"/>
    </source>
</evidence>
<dbReference type="InterPro" id="IPR050236">
    <property type="entry name" value="Ser_Thr_kinase_AGC"/>
</dbReference>
<feature type="compositionally biased region" description="Polar residues" evidence="12">
    <location>
        <begin position="459"/>
        <end position="485"/>
    </location>
</feature>
<dbReference type="GO" id="GO:0030261">
    <property type="term" value="P:chromosome condensation"/>
    <property type="evidence" value="ECO:0007669"/>
    <property type="project" value="EnsemblMetazoa"/>
</dbReference>
<dbReference type="HOGENOM" id="CLU_016048_0_0_1"/>
<proteinExistence type="inferred from homology"/>
<keyword evidence="6" id="KW-0547">Nucleotide-binding</keyword>
<dbReference type="GO" id="GO:0040020">
    <property type="term" value="P:regulation of meiotic nuclear division"/>
    <property type="evidence" value="ECO:0007669"/>
    <property type="project" value="EnsemblMetazoa"/>
</dbReference>
<dbReference type="GO" id="GO:0035556">
    <property type="term" value="P:intracellular signal transduction"/>
    <property type="evidence" value="ECO:0007669"/>
    <property type="project" value="TreeGrafter"/>
</dbReference>
<dbReference type="GO" id="GO:0005635">
    <property type="term" value="C:nuclear envelope"/>
    <property type="evidence" value="ECO:0007669"/>
    <property type="project" value="EnsemblMetazoa"/>
</dbReference>
<dbReference type="PANTHER" id="PTHR24356">
    <property type="entry name" value="SERINE/THREONINE-PROTEIN KINASE"/>
    <property type="match status" value="1"/>
</dbReference>
<feature type="region of interest" description="Disordered" evidence="12">
    <location>
        <begin position="1"/>
        <end position="21"/>
    </location>
</feature>
<dbReference type="InterPro" id="IPR008271">
    <property type="entry name" value="Ser/Thr_kinase_AS"/>
</dbReference>
<gene>
    <name evidence="15" type="primary">Dwil\GK22740</name>
    <name evidence="15" type="ORF">Dwil_GK22740</name>
</gene>
<dbReference type="AlphaFoldDB" id="B4NFZ5"/>
<dbReference type="Gene3D" id="1.10.510.10">
    <property type="entry name" value="Transferase(Phosphotransferase) domain 1"/>
    <property type="match status" value="2"/>
</dbReference>
<feature type="region of interest" description="Disordered" evidence="12">
    <location>
        <begin position="541"/>
        <end position="567"/>
    </location>
</feature>
<reference evidence="15 16" key="1">
    <citation type="journal article" date="2007" name="Nature">
        <title>Evolution of genes and genomes on the Drosophila phylogeny.</title>
        <authorList>
            <consortium name="Drosophila 12 Genomes Consortium"/>
            <person name="Clark A.G."/>
            <person name="Eisen M.B."/>
            <person name="Smith D.R."/>
            <person name="Bergman C.M."/>
            <person name="Oliver B."/>
            <person name="Markow T.A."/>
            <person name="Kaufman T.C."/>
            <person name="Kellis M."/>
            <person name="Gelbart W."/>
            <person name="Iyer V.N."/>
            <person name="Pollard D.A."/>
            <person name="Sackton T.B."/>
            <person name="Larracuente A.M."/>
            <person name="Singh N.D."/>
            <person name="Abad J.P."/>
            <person name="Abt D.N."/>
            <person name="Adryan B."/>
            <person name="Aguade M."/>
            <person name="Akashi H."/>
            <person name="Anderson W.W."/>
            <person name="Aquadro C.F."/>
            <person name="Ardell D.H."/>
            <person name="Arguello R."/>
            <person name="Artieri C.G."/>
            <person name="Barbash D.A."/>
            <person name="Barker D."/>
            <person name="Barsanti P."/>
            <person name="Batterham P."/>
            <person name="Batzoglou S."/>
            <person name="Begun D."/>
            <person name="Bhutkar A."/>
            <person name="Blanco E."/>
            <person name="Bosak S.A."/>
            <person name="Bradley R.K."/>
            <person name="Brand A.D."/>
            <person name="Brent M.R."/>
            <person name="Brooks A.N."/>
            <person name="Brown R.H."/>
            <person name="Butlin R.K."/>
            <person name="Caggese C."/>
            <person name="Calvi B.R."/>
            <person name="Bernardo de Carvalho A."/>
            <person name="Caspi A."/>
            <person name="Castrezana S."/>
            <person name="Celniker S.E."/>
            <person name="Chang J.L."/>
            <person name="Chapple C."/>
            <person name="Chatterji S."/>
            <person name="Chinwalla A."/>
            <person name="Civetta A."/>
            <person name="Clifton S.W."/>
            <person name="Comeron J.M."/>
            <person name="Costello J.C."/>
            <person name="Coyne J.A."/>
            <person name="Daub J."/>
            <person name="David R.G."/>
            <person name="Delcher A.L."/>
            <person name="Delehaunty K."/>
            <person name="Do C.B."/>
            <person name="Ebling H."/>
            <person name="Edwards K."/>
            <person name="Eickbush T."/>
            <person name="Evans J.D."/>
            <person name="Filipski A."/>
            <person name="Findeiss S."/>
            <person name="Freyhult E."/>
            <person name="Fulton L."/>
            <person name="Fulton R."/>
            <person name="Garcia A.C."/>
            <person name="Gardiner A."/>
            <person name="Garfield D.A."/>
            <person name="Garvin B.E."/>
            <person name="Gibson G."/>
            <person name="Gilbert D."/>
            <person name="Gnerre S."/>
            <person name="Godfrey J."/>
            <person name="Good R."/>
            <person name="Gotea V."/>
            <person name="Gravely B."/>
            <person name="Greenberg A.J."/>
            <person name="Griffiths-Jones S."/>
            <person name="Gross S."/>
            <person name="Guigo R."/>
            <person name="Gustafson E.A."/>
            <person name="Haerty W."/>
            <person name="Hahn M.W."/>
            <person name="Halligan D.L."/>
            <person name="Halpern A.L."/>
            <person name="Halter G.M."/>
            <person name="Han M.V."/>
            <person name="Heger A."/>
            <person name="Hillier L."/>
            <person name="Hinrichs A.S."/>
            <person name="Holmes I."/>
            <person name="Hoskins R.A."/>
            <person name="Hubisz M.J."/>
            <person name="Hultmark D."/>
            <person name="Huntley M.A."/>
            <person name="Jaffe D.B."/>
            <person name="Jagadeeshan S."/>
            <person name="Jeck W.R."/>
            <person name="Johnson J."/>
            <person name="Jones C.D."/>
            <person name="Jordan W.C."/>
            <person name="Karpen G.H."/>
            <person name="Kataoka E."/>
            <person name="Keightley P.D."/>
            <person name="Kheradpour P."/>
            <person name="Kirkness E.F."/>
            <person name="Koerich L.B."/>
            <person name="Kristiansen K."/>
            <person name="Kudrna D."/>
            <person name="Kulathinal R.J."/>
            <person name="Kumar S."/>
            <person name="Kwok R."/>
            <person name="Lander E."/>
            <person name="Langley C.H."/>
            <person name="Lapoint R."/>
            <person name="Lazzaro B.P."/>
            <person name="Lee S.J."/>
            <person name="Levesque L."/>
            <person name="Li R."/>
            <person name="Lin C.F."/>
            <person name="Lin M.F."/>
            <person name="Lindblad-Toh K."/>
            <person name="Llopart A."/>
            <person name="Long M."/>
            <person name="Low L."/>
            <person name="Lozovsky E."/>
            <person name="Lu J."/>
            <person name="Luo M."/>
            <person name="Machado C.A."/>
            <person name="Makalowski W."/>
            <person name="Marzo M."/>
            <person name="Matsuda M."/>
            <person name="Matzkin L."/>
            <person name="McAllister B."/>
            <person name="McBride C.S."/>
            <person name="McKernan B."/>
            <person name="McKernan K."/>
            <person name="Mendez-Lago M."/>
            <person name="Minx P."/>
            <person name="Mollenhauer M.U."/>
            <person name="Montooth K."/>
            <person name="Mount S.M."/>
            <person name="Mu X."/>
            <person name="Myers E."/>
            <person name="Negre B."/>
            <person name="Newfeld S."/>
            <person name="Nielsen R."/>
            <person name="Noor M.A."/>
            <person name="O'Grady P."/>
            <person name="Pachter L."/>
            <person name="Papaceit M."/>
            <person name="Parisi M.J."/>
            <person name="Parisi M."/>
            <person name="Parts L."/>
            <person name="Pedersen J.S."/>
            <person name="Pesole G."/>
            <person name="Phillippy A.M."/>
            <person name="Ponting C.P."/>
            <person name="Pop M."/>
            <person name="Porcelli D."/>
            <person name="Powell J.R."/>
            <person name="Prohaska S."/>
            <person name="Pruitt K."/>
            <person name="Puig M."/>
            <person name="Quesneville H."/>
            <person name="Ram K.R."/>
            <person name="Rand D."/>
            <person name="Rasmussen M.D."/>
            <person name="Reed L.K."/>
            <person name="Reenan R."/>
            <person name="Reily A."/>
            <person name="Remington K.A."/>
            <person name="Rieger T.T."/>
            <person name="Ritchie M.G."/>
            <person name="Robin C."/>
            <person name="Rogers Y.H."/>
            <person name="Rohde C."/>
            <person name="Rozas J."/>
            <person name="Rubenfield M.J."/>
            <person name="Ruiz A."/>
            <person name="Russo S."/>
            <person name="Salzberg S.L."/>
            <person name="Sanchez-Gracia A."/>
            <person name="Saranga D.J."/>
            <person name="Sato H."/>
            <person name="Schaeffer S.W."/>
            <person name="Schatz M.C."/>
            <person name="Schlenke T."/>
            <person name="Schwartz R."/>
            <person name="Segarra C."/>
            <person name="Singh R.S."/>
            <person name="Sirot L."/>
            <person name="Sirota M."/>
            <person name="Sisneros N.B."/>
            <person name="Smith C.D."/>
            <person name="Smith T.F."/>
            <person name="Spieth J."/>
            <person name="Stage D.E."/>
            <person name="Stark A."/>
            <person name="Stephan W."/>
            <person name="Strausberg R.L."/>
            <person name="Strempel S."/>
            <person name="Sturgill D."/>
            <person name="Sutton G."/>
            <person name="Sutton G.G."/>
            <person name="Tao W."/>
            <person name="Teichmann S."/>
            <person name="Tobari Y.N."/>
            <person name="Tomimura Y."/>
            <person name="Tsolas J.M."/>
            <person name="Valente V.L."/>
            <person name="Venter E."/>
            <person name="Venter J.C."/>
            <person name="Vicario S."/>
            <person name="Vieira F.G."/>
            <person name="Vilella A.J."/>
            <person name="Villasante A."/>
            <person name="Walenz B."/>
            <person name="Wang J."/>
            <person name="Wasserman M."/>
            <person name="Watts T."/>
            <person name="Wilson D."/>
            <person name="Wilson R.K."/>
            <person name="Wing R.A."/>
            <person name="Wolfner M.F."/>
            <person name="Wong A."/>
            <person name="Wong G.K."/>
            <person name="Wu C.I."/>
            <person name="Wu G."/>
            <person name="Yamamoto D."/>
            <person name="Yang H.P."/>
            <person name="Yang S.P."/>
            <person name="Yorke J.A."/>
            <person name="Yoshida K."/>
            <person name="Zdobnov E."/>
            <person name="Zhang P."/>
            <person name="Zhang Y."/>
            <person name="Zimin A.V."/>
            <person name="Baldwin J."/>
            <person name="Abdouelleil A."/>
            <person name="Abdulkadir J."/>
            <person name="Abebe A."/>
            <person name="Abera B."/>
            <person name="Abreu J."/>
            <person name="Acer S.C."/>
            <person name="Aftuck L."/>
            <person name="Alexander A."/>
            <person name="An P."/>
            <person name="Anderson E."/>
            <person name="Anderson S."/>
            <person name="Arachi H."/>
            <person name="Azer M."/>
            <person name="Bachantsang P."/>
            <person name="Barry A."/>
            <person name="Bayul T."/>
            <person name="Berlin A."/>
            <person name="Bessette D."/>
            <person name="Bloom T."/>
            <person name="Blye J."/>
            <person name="Boguslavskiy L."/>
            <person name="Bonnet C."/>
            <person name="Boukhgalter B."/>
            <person name="Bourzgui I."/>
            <person name="Brown A."/>
            <person name="Cahill P."/>
            <person name="Channer S."/>
            <person name="Cheshatsang Y."/>
            <person name="Chuda L."/>
            <person name="Citroen M."/>
            <person name="Collymore A."/>
            <person name="Cooke P."/>
            <person name="Costello M."/>
            <person name="D'Aco K."/>
            <person name="Daza R."/>
            <person name="De Haan G."/>
            <person name="DeGray S."/>
            <person name="DeMaso C."/>
            <person name="Dhargay N."/>
            <person name="Dooley K."/>
            <person name="Dooley E."/>
            <person name="Doricent M."/>
            <person name="Dorje P."/>
            <person name="Dorjee K."/>
            <person name="Dupes A."/>
            <person name="Elong R."/>
            <person name="Falk J."/>
            <person name="Farina A."/>
            <person name="Faro S."/>
            <person name="Ferguson D."/>
            <person name="Fisher S."/>
            <person name="Foley C.D."/>
            <person name="Franke A."/>
            <person name="Friedrich D."/>
            <person name="Gadbois L."/>
            <person name="Gearin G."/>
            <person name="Gearin C.R."/>
            <person name="Giannoukos G."/>
            <person name="Goode T."/>
            <person name="Graham J."/>
            <person name="Grandbois E."/>
            <person name="Grewal S."/>
            <person name="Gyaltsen K."/>
            <person name="Hafez N."/>
            <person name="Hagos B."/>
            <person name="Hall J."/>
            <person name="Henson C."/>
            <person name="Hollinger A."/>
            <person name="Honan T."/>
            <person name="Huard M.D."/>
            <person name="Hughes L."/>
            <person name="Hurhula B."/>
            <person name="Husby M.E."/>
            <person name="Kamat A."/>
            <person name="Kanga B."/>
            <person name="Kashin S."/>
            <person name="Khazanovich D."/>
            <person name="Kisner P."/>
            <person name="Lance K."/>
            <person name="Lara M."/>
            <person name="Lee W."/>
            <person name="Lennon N."/>
            <person name="Letendre F."/>
            <person name="LeVine R."/>
            <person name="Lipovsky A."/>
            <person name="Liu X."/>
            <person name="Liu J."/>
            <person name="Liu S."/>
            <person name="Lokyitsang T."/>
            <person name="Lokyitsang Y."/>
            <person name="Lubonja R."/>
            <person name="Lui A."/>
            <person name="MacDonald P."/>
            <person name="Magnisalis V."/>
            <person name="Maru K."/>
            <person name="Matthews C."/>
            <person name="McCusker W."/>
            <person name="McDonough S."/>
            <person name="Mehta T."/>
            <person name="Meldrim J."/>
            <person name="Meneus L."/>
            <person name="Mihai O."/>
            <person name="Mihalev A."/>
            <person name="Mihova T."/>
            <person name="Mittelman R."/>
            <person name="Mlenga V."/>
            <person name="Montmayeur A."/>
            <person name="Mulrain L."/>
            <person name="Navidi A."/>
            <person name="Naylor J."/>
            <person name="Negash T."/>
            <person name="Nguyen T."/>
            <person name="Nguyen N."/>
            <person name="Nicol R."/>
            <person name="Norbu C."/>
            <person name="Norbu N."/>
            <person name="Novod N."/>
            <person name="O'Neill B."/>
            <person name="Osman S."/>
            <person name="Markiewicz E."/>
            <person name="Oyono O.L."/>
            <person name="Patti C."/>
            <person name="Phunkhang P."/>
            <person name="Pierre F."/>
            <person name="Priest M."/>
            <person name="Raghuraman S."/>
            <person name="Rege F."/>
            <person name="Reyes R."/>
            <person name="Rise C."/>
            <person name="Rogov P."/>
            <person name="Ross K."/>
            <person name="Ryan E."/>
            <person name="Settipalli S."/>
            <person name="Shea T."/>
            <person name="Sherpa N."/>
            <person name="Shi L."/>
            <person name="Shih D."/>
            <person name="Sparrow T."/>
            <person name="Spaulding J."/>
            <person name="Stalker J."/>
            <person name="Stange-Thomann N."/>
            <person name="Stavropoulos S."/>
            <person name="Stone C."/>
            <person name="Strader C."/>
            <person name="Tesfaye S."/>
            <person name="Thomson T."/>
            <person name="Thoulutsang Y."/>
            <person name="Thoulutsang D."/>
            <person name="Topham K."/>
            <person name="Topping I."/>
            <person name="Tsamla T."/>
            <person name="Vassiliev H."/>
            <person name="Vo A."/>
            <person name="Wangchuk T."/>
            <person name="Wangdi T."/>
            <person name="Weiand M."/>
            <person name="Wilkinson J."/>
            <person name="Wilson A."/>
            <person name="Yadav S."/>
            <person name="Young G."/>
            <person name="Yu Q."/>
            <person name="Zembek L."/>
            <person name="Zhong D."/>
            <person name="Zimmer A."/>
            <person name="Zwirko Z."/>
            <person name="Jaffe D.B."/>
            <person name="Alvarez P."/>
            <person name="Brockman W."/>
            <person name="Butler J."/>
            <person name="Chin C."/>
            <person name="Gnerre S."/>
            <person name="Grabherr M."/>
            <person name="Kleber M."/>
            <person name="Mauceli E."/>
            <person name="MacCallum I."/>
        </authorList>
    </citation>
    <scope>NUCLEOTIDE SEQUENCE [LARGE SCALE GENOMIC DNA]</scope>
    <source>
        <strain evidence="16">Tucson 14030-0811.24</strain>
    </source>
</reference>
<dbReference type="PhylomeDB" id="B4NFZ5"/>
<feature type="compositionally biased region" description="Polar residues" evidence="12">
    <location>
        <begin position="1"/>
        <end position="15"/>
    </location>
</feature>
<dbReference type="GO" id="GO:0106310">
    <property type="term" value="F:protein serine kinase activity"/>
    <property type="evidence" value="ECO:0007669"/>
    <property type="project" value="RHEA"/>
</dbReference>
<evidence type="ECO:0000256" key="6">
    <source>
        <dbReference type="ARBA" id="ARBA00022741"/>
    </source>
</evidence>
<dbReference type="GO" id="GO:0005524">
    <property type="term" value="F:ATP binding"/>
    <property type="evidence" value="ECO:0007669"/>
    <property type="project" value="UniProtKB-KW"/>
</dbReference>
<dbReference type="GO" id="GO:0005737">
    <property type="term" value="C:cytoplasm"/>
    <property type="evidence" value="ECO:0007669"/>
    <property type="project" value="EnsemblMetazoa"/>
</dbReference>
<dbReference type="STRING" id="7260.B4NFZ5"/>
<keyword evidence="8" id="KW-0067">ATP-binding</keyword>
<dbReference type="GO" id="GO:0007088">
    <property type="term" value="P:regulation of mitotic nuclear division"/>
    <property type="evidence" value="ECO:0007669"/>
    <property type="project" value="EnsemblMetazoa"/>
</dbReference>
<dbReference type="GO" id="GO:0004674">
    <property type="term" value="F:protein serine/threonine kinase activity"/>
    <property type="evidence" value="ECO:0007669"/>
    <property type="project" value="UniProtKB-KW"/>
</dbReference>
<dbReference type="GO" id="GO:0000278">
    <property type="term" value="P:mitotic cell cycle"/>
    <property type="evidence" value="ECO:0007669"/>
    <property type="project" value="EnsemblMetazoa"/>
</dbReference>
<evidence type="ECO:0000313" key="15">
    <source>
        <dbReference type="EMBL" id="EDW83212.1"/>
    </source>
</evidence>
<evidence type="ECO:0000313" key="16">
    <source>
        <dbReference type="Proteomes" id="UP000007798"/>
    </source>
</evidence>
<keyword evidence="16" id="KW-1185">Reference proteome</keyword>
<keyword evidence="4" id="KW-0723">Serine/threonine-protein kinase</keyword>
<evidence type="ECO:0000256" key="7">
    <source>
        <dbReference type="ARBA" id="ARBA00022777"/>
    </source>
</evidence>
<evidence type="ECO:0000256" key="10">
    <source>
        <dbReference type="ARBA" id="ARBA00047899"/>
    </source>
</evidence>
<dbReference type="InterPro" id="IPR011009">
    <property type="entry name" value="Kinase-like_dom_sf"/>
</dbReference>
<dbReference type="InterPro" id="IPR000961">
    <property type="entry name" value="AGC-kinase_C"/>
</dbReference>
<dbReference type="InParanoid" id="B4NFZ5"/>
<sequence>MDNAETASSEQQTIENDYKTPKKPNAANLLIDGEQLLDKINILTTKPDHENQSLNTKLPTIKDFVIIKPISRGAFGKVFLGYKNNDSNKLYAIKVMRKSEMINKNMVSQVITERNALALSRSQFCVSLFYSLQSLSYVYLVMEYMVGGDLKSLLAMYGYFDEMTARFYVAEMVMALQYLHQHGIVHRDIKPDNMLLSGTGHVKLTDFGLSKIEMRRDLEISDLINCSPNLNARTPGQLLSLTSHLSFGSEKKLQDYGVSGGTAGVVTVGGAVTVASLMPTGTGTSHLLQAINKHNSIMESSDSETDTSLTDAEKTSDSKISGVSPFFSAEEMNVSITHTCTGKTKLMDSCSSSSYHTCNSADLSKASPPLEPVVEGGGAATVATSKRRVEFALDTVTCQGCKLVEQDNNNSDKHLIKLENANDASFECSMVRRRSLDERIRNSKMQEDSGVSSRKGDDYSSNCHLNLNSESTASSIEKNAENLSQSKEDYSCSDYSRSYNTTNNATELSGIRMNSPFRNLSKHFKRPDFLRGIKRKINLVNRSDNTSSAEGDGSSSGNGSSSTHTGLTQEIEILNIGSSTPKKRKARSSSPLRGVLKVRSLSDEELPMQHLLGPETGVANVVFSTPVSSQKLPRRDGGLLGKLKATRFALPLSIENKKRGHAVAEKMSGVQYLKMADDPTMSPINHGTENLPKTPKNININTPFRTPKSVRRGMRVSSERILGTPDYLAPELLLRQGHGAAVDWWALGVCFYEFMTGIPPFNDETPQKVFDNILNKNIEWPEGEEALSADAVEAVELLLTMDPAVRPAAKEVQQMRHFACIDWENIGYMDPPFVPTPDNPTDTGYFDARNNLQHLQLSNFALED</sequence>
<comment type="catalytic activity">
    <reaction evidence="10">
        <text>L-threonyl-[protein] + ATP = O-phospho-L-threonyl-[protein] + ADP + H(+)</text>
        <dbReference type="Rhea" id="RHEA:46608"/>
        <dbReference type="Rhea" id="RHEA-COMP:11060"/>
        <dbReference type="Rhea" id="RHEA-COMP:11605"/>
        <dbReference type="ChEBI" id="CHEBI:15378"/>
        <dbReference type="ChEBI" id="CHEBI:30013"/>
        <dbReference type="ChEBI" id="CHEBI:30616"/>
        <dbReference type="ChEBI" id="CHEBI:61977"/>
        <dbReference type="ChEBI" id="CHEBI:456216"/>
        <dbReference type="EC" id="2.7.11.1"/>
    </reaction>
</comment>
<dbReference type="Proteomes" id="UP000007798">
    <property type="component" value="Unassembled WGS sequence"/>
</dbReference>
<dbReference type="OMA" id="VMKKNEM"/>
<name>B4NFZ5_DROWI</name>
<dbReference type="PROSITE" id="PS51285">
    <property type="entry name" value="AGC_KINASE_CTER"/>
    <property type="match status" value="1"/>
</dbReference>
<dbReference type="InterPro" id="IPR000719">
    <property type="entry name" value="Prot_kinase_dom"/>
</dbReference>
<keyword evidence="5 15" id="KW-0808">Transferase</keyword>
<dbReference type="GO" id="GO:0071889">
    <property type="term" value="F:14-3-3 protein binding"/>
    <property type="evidence" value="ECO:0007669"/>
    <property type="project" value="EnsemblMetazoa"/>
</dbReference>
<dbReference type="Pfam" id="PF00069">
    <property type="entry name" value="Pkinase"/>
    <property type="match status" value="2"/>
</dbReference>
<dbReference type="PROSITE" id="PS50011">
    <property type="entry name" value="PROTEIN_KINASE_DOM"/>
    <property type="match status" value="1"/>
</dbReference>
<dbReference type="PANTHER" id="PTHR24356:SF1">
    <property type="entry name" value="SERINE_THREONINE-PROTEIN KINASE GREATWALL"/>
    <property type="match status" value="1"/>
</dbReference>
<keyword evidence="7" id="KW-0418">Kinase</keyword>
<dbReference type="OrthoDB" id="162894at2759"/>
<evidence type="ECO:0000256" key="3">
    <source>
        <dbReference type="ARBA" id="ARBA00022148"/>
    </source>
</evidence>
<dbReference type="SUPFAM" id="SSF56112">
    <property type="entry name" value="Protein kinase-like (PK-like)"/>
    <property type="match status" value="1"/>
</dbReference>
<dbReference type="EMBL" id="CH964251">
    <property type="protein sequence ID" value="EDW83212.1"/>
    <property type="molecule type" value="Genomic_DNA"/>
</dbReference>
<evidence type="ECO:0000259" key="13">
    <source>
        <dbReference type="PROSITE" id="PS50011"/>
    </source>
</evidence>
<dbReference type="PROSITE" id="PS00108">
    <property type="entry name" value="PROTEIN_KINASE_ST"/>
    <property type="match status" value="1"/>
</dbReference>
<dbReference type="EC" id="2.7.11.1" evidence="2"/>
<dbReference type="GO" id="GO:0046602">
    <property type="term" value="P:regulation of mitotic centrosome separation"/>
    <property type="evidence" value="ECO:0007669"/>
    <property type="project" value="EnsemblMetazoa"/>
</dbReference>
<dbReference type="FunFam" id="1.10.510.10:FF:000278">
    <property type="entry name" value="serine/threonine-protein kinase greatwall isoform X1"/>
    <property type="match status" value="1"/>
</dbReference>
<dbReference type="GO" id="GO:0007144">
    <property type="term" value="P:female meiosis I"/>
    <property type="evidence" value="ECO:0007669"/>
    <property type="project" value="EnsemblMetazoa"/>
</dbReference>
<dbReference type="Gene3D" id="3.30.200.20">
    <property type="entry name" value="Phosphorylase Kinase, domain 1"/>
    <property type="match status" value="2"/>
</dbReference>
<dbReference type="eggNOG" id="KOG0606">
    <property type="taxonomic scope" value="Eukaryota"/>
</dbReference>
<dbReference type="SMART" id="SM00220">
    <property type="entry name" value="S_TKc"/>
    <property type="match status" value="1"/>
</dbReference>
<organism evidence="15 16">
    <name type="scientific">Drosophila willistoni</name>
    <name type="common">Fruit fly</name>
    <dbReference type="NCBI Taxonomy" id="7260"/>
    <lineage>
        <taxon>Eukaryota</taxon>
        <taxon>Metazoa</taxon>
        <taxon>Ecdysozoa</taxon>
        <taxon>Arthropoda</taxon>
        <taxon>Hexapoda</taxon>
        <taxon>Insecta</taxon>
        <taxon>Pterygota</taxon>
        <taxon>Neoptera</taxon>
        <taxon>Endopterygota</taxon>
        <taxon>Diptera</taxon>
        <taxon>Brachycera</taxon>
        <taxon>Muscomorpha</taxon>
        <taxon>Ephydroidea</taxon>
        <taxon>Drosophilidae</taxon>
        <taxon>Drosophila</taxon>
        <taxon>Sophophora</taxon>
    </lineage>
</organism>
<evidence type="ECO:0000256" key="1">
    <source>
        <dbReference type="ARBA" id="ARBA00009903"/>
    </source>
</evidence>
<feature type="region of interest" description="Disordered" evidence="12">
    <location>
        <begin position="296"/>
        <end position="316"/>
    </location>
</feature>
<dbReference type="FunFam" id="3.30.200.20:FF:000550">
    <property type="entry name" value="Serine/threonine-protein kinase greatwall"/>
    <property type="match status" value="1"/>
</dbReference>
<feature type="domain" description="Protein kinase" evidence="13">
    <location>
        <begin position="64"/>
        <end position="818"/>
    </location>
</feature>
<evidence type="ECO:0000256" key="9">
    <source>
        <dbReference type="ARBA" id="ARBA00033099"/>
    </source>
</evidence>
<comment type="similarity">
    <text evidence="1">Belongs to the protein kinase superfamily. AGC Ser/Thr protein kinase family.</text>
</comment>
<feature type="compositionally biased region" description="Low complexity" evidence="12">
    <location>
        <begin position="546"/>
        <end position="567"/>
    </location>
</feature>
<dbReference type="KEGG" id="dwi:6649862"/>
<dbReference type="FunCoup" id="B4NFZ5">
    <property type="interactions" value="1159"/>
</dbReference>
<accession>B4NFZ5</accession>
<dbReference type="FunFam" id="1.10.510.10:FF:000484">
    <property type="entry name" value="Serine/threonine-protein kinase greatwall, putative"/>
    <property type="match status" value="1"/>
</dbReference>
<feature type="domain" description="AGC-kinase C-terminal" evidence="14">
    <location>
        <begin position="819"/>
        <end position="864"/>
    </location>
</feature>
<evidence type="ECO:0000256" key="5">
    <source>
        <dbReference type="ARBA" id="ARBA00022679"/>
    </source>
</evidence>
<evidence type="ECO:0000256" key="12">
    <source>
        <dbReference type="SAM" id="MobiDB-lite"/>
    </source>
</evidence>
<evidence type="ECO:0000259" key="14">
    <source>
        <dbReference type="PROSITE" id="PS51285"/>
    </source>
</evidence>
<protein>
    <recommendedName>
        <fullName evidence="3">Serine/threonine-protein kinase greatwall</fullName>
        <ecNumber evidence="2">2.7.11.1</ecNumber>
    </recommendedName>
    <alternativeName>
        <fullName evidence="9">Microtubule-associated serine/threonine-protein kinase-like</fullName>
    </alternativeName>
</protein>
<evidence type="ECO:0000256" key="11">
    <source>
        <dbReference type="ARBA" id="ARBA00048679"/>
    </source>
</evidence>
<comment type="catalytic activity">
    <reaction evidence="11">
        <text>L-seryl-[protein] + ATP = O-phospho-L-seryl-[protein] + ADP + H(+)</text>
        <dbReference type="Rhea" id="RHEA:17989"/>
        <dbReference type="Rhea" id="RHEA-COMP:9863"/>
        <dbReference type="Rhea" id="RHEA-COMP:11604"/>
        <dbReference type="ChEBI" id="CHEBI:15378"/>
        <dbReference type="ChEBI" id="CHEBI:29999"/>
        <dbReference type="ChEBI" id="CHEBI:30616"/>
        <dbReference type="ChEBI" id="CHEBI:83421"/>
        <dbReference type="ChEBI" id="CHEBI:456216"/>
        <dbReference type="EC" id="2.7.11.1"/>
    </reaction>
</comment>
<feature type="region of interest" description="Disordered" evidence="12">
    <location>
        <begin position="439"/>
        <end position="496"/>
    </location>
</feature>
<evidence type="ECO:0000256" key="8">
    <source>
        <dbReference type="ARBA" id="ARBA00022840"/>
    </source>
</evidence>